<dbReference type="SUPFAM" id="SSF81296">
    <property type="entry name" value="E set domains"/>
    <property type="match status" value="1"/>
</dbReference>
<keyword evidence="3 6" id="KW-0732">Signal</keyword>
<proteinExistence type="predicted"/>
<evidence type="ECO:0000256" key="5">
    <source>
        <dbReference type="SAM" id="Phobius"/>
    </source>
</evidence>
<dbReference type="EMBL" id="JBIMSO010000059">
    <property type="protein sequence ID" value="MFH5210117.1"/>
    <property type="molecule type" value="Genomic_DNA"/>
</dbReference>
<evidence type="ECO:0000259" key="7">
    <source>
        <dbReference type="Pfam" id="PF04234"/>
    </source>
</evidence>
<feature type="signal peptide" evidence="6">
    <location>
        <begin position="1"/>
        <end position="24"/>
    </location>
</feature>
<dbReference type="RefSeq" id="WP_395115789.1">
    <property type="nucleotide sequence ID" value="NZ_JBIMSO010000059.1"/>
</dbReference>
<dbReference type="Gene3D" id="2.60.40.1220">
    <property type="match status" value="1"/>
</dbReference>
<dbReference type="InterPro" id="IPR014756">
    <property type="entry name" value="Ig_E-set"/>
</dbReference>
<comment type="subcellular location">
    <subcellularLocation>
        <location evidence="1">Cell envelope</location>
    </subcellularLocation>
</comment>
<sequence length="179" mass="18259">MKSILVIFAAAFLALFGSAGVAGAHSELESSDPAAGSVFDAPLTAVTLVFNQQIEPSFAALTVTGIDGIQWAAEAPVVEQAQVRAEVDDGITPGRYTVAYRVVSEDGHPISGSYEFDLIDRSRTPAQANVAGVPPAAAPTPAPTPSGNNAIKLSLAGTAGVLLVVGSFLALRGTGKKNR</sequence>
<evidence type="ECO:0000256" key="4">
    <source>
        <dbReference type="ARBA" id="ARBA00023008"/>
    </source>
</evidence>
<evidence type="ECO:0000256" key="6">
    <source>
        <dbReference type="SAM" id="SignalP"/>
    </source>
</evidence>
<feature type="domain" description="CopC" evidence="7">
    <location>
        <begin position="25"/>
        <end position="117"/>
    </location>
</feature>
<dbReference type="InterPro" id="IPR032694">
    <property type="entry name" value="CopC/D"/>
</dbReference>
<protein>
    <submittedName>
        <fullName evidence="8">Copper resistance protein CopC</fullName>
    </submittedName>
</protein>
<evidence type="ECO:0000256" key="1">
    <source>
        <dbReference type="ARBA" id="ARBA00004196"/>
    </source>
</evidence>
<evidence type="ECO:0000256" key="3">
    <source>
        <dbReference type="ARBA" id="ARBA00022729"/>
    </source>
</evidence>
<keyword evidence="5" id="KW-0812">Transmembrane</keyword>
<gene>
    <name evidence="8" type="ORF">ACHIPZ_18205</name>
</gene>
<organism evidence="8 9">
    <name type="scientific">Antrihabitans spumae</name>
    <dbReference type="NCBI Taxonomy" id="3373370"/>
    <lineage>
        <taxon>Bacteria</taxon>
        <taxon>Bacillati</taxon>
        <taxon>Actinomycetota</taxon>
        <taxon>Actinomycetes</taxon>
        <taxon>Mycobacteriales</taxon>
        <taxon>Nocardiaceae</taxon>
        <taxon>Antrihabitans</taxon>
    </lineage>
</organism>
<dbReference type="InterPro" id="IPR014755">
    <property type="entry name" value="Cu-Rt/internalin_Ig-like"/>
</dbReference>
<evidence type="ECO:0000313" key="8">
    <source>
        <dbReference type="EMBL" id="MFH5210117.1"/>
    </source>
</evidence>
<keyword evidence="5" id="KW-0472">Membrane</keyword>
<reference evidence="8 9" key="1">
    <citation type="submission" date="2024-10" db="EMBL/GenBank/DDBJ databases">
        <authorList>
            <person name="Riesco R."/>
        </authorList>
    </citation>
    <scope>NUCLEOTIDE SEQUENCE [LARGE SCALE GENOMIC DNA]</scope>
    <source>
        <strain evidence="8 9">NCIMB 15449</strain>
    </source>
</reference>
<keyword evidence="2" id="KW-0479">Metal-binding</keyword>
<name>A0ABW7JQ20_9NOCA</name>
<feature type="transmembrane region" description="Helical" evidence="5">
    <location>
        <begin position="153"/>
        <end position="171"/>
    </location>
</feature>
<dbReference type="Pfam" id="PF04234">
    <property type="entry name" value="CopC"/>
    <property type="match status" value="1"/>
</dbReference>
<feature type="chain" id="PRO_5045498899" evidence="6">
    <location>
        <begin position="25"/>
        <end position="179"/>
    </location>
</feature>
<evidence type="ECO:0000313" key="9">
    <source>
        <dbReference type="Proteomes" id="UP001609175"/>
    </source>
</evidence>
<comment type="caution">
    <text evidence="8">The sequence shown here is derived from an EMBL/GenBank/DDBJ whole genome shotgun (WGS) entry which is preliminary data.</text>
</comment>
<evidence type="ECO:0000256" key="2">
    <source>
        <dbReference type="ARBA" id="ARBA00022723"/>
    </source>
</evidence>
<dbReference type="PANTHER" id="PTHR34820:SF4">
    <property type="entry name" value="INNER MEMBRANE PROTEIN YEBZ"/>
    <property type="match status" value="1"/>
</dbReference>
<dbReference type="Proteomes" id="UP001609175">
    <property type="component" value="Unassembled WGS sequence"/>
</dbReference>
<accession>A0ABW7JQ20</accession>
<keyword evidence="4" id="KW-0186">Copper</keyword>
<keyword evidence="5" id="KW-1133">Transmembrane helix</keyword>
<dbReference type="PANTHER" id="PTHR34820">
    <property type="entry name" value="INNER MEMBRANE PROTEIN YEBZ"/>
    <property type="match status" value="1"/>
</dbReference>
<dbReference type="InterPro" id="IPR007348">
    <property type="entry name" value="CopC_dom"/>
</dbReference>